<evidence type="ECO:0000313" key="11">
    <source>
        <dbReference type="EMBL" id="OLP42788.1"/>
    </source>
</evidence>
<keyword evidence="4 8" id="KW-0472">Membrane</keyword>
<dbReference type="AlphaFoldDB" id="A0A1Q8ZLQ2"/>
<comment type="similarity">
    <text evidence="2 8">Belongs to the rhizobiaceae omp19 lipoprotein family.</text>
</comment>
<evidence type="ECO:0000256" key="3">
    <source>
        <dbReference type="ARBA" id="ARBA00022729"/>
    </source>
</evidence>
<evidence type="ECO:0000259" key="10">
    <source>
        <dbReference type="Pfam" id="PF02974"/>
    </source>
</evidence>
<sequence length="171" mass="17434">MNLKFAATGLAVVLALAGCQRTSSDYGSSSLPPLQAQPVSPVTSGQLPPPGAAGSQFPAPPANQTAALTPNAPPPGGAMDFTKEQLVGNWRVANGGSSCDMFLTLTNLGGGSRGGTRRCVGPLTTMGAWDVTNKQLLLKDRDGNVIGTLYKTAENQFSGSTSSGQPVSLSR</sequence>
<reference evidence="11 12" key="1">
    <citation type="submission" date="2016-09" db="EMBL/GenBank/DDBJ databases">
        <title>Rhizobium oryziradicis sp. nov., isolated from the root of rice.</title>
        <authorList>
            <person name="Zhao J."/>
            <person name="Zhang X."/>
        </authorList>
    </citation>
    <scope>NUCLEOTIDE SEQUENCE [LARGE SCALE GENOMIC DNA]</scope>
    <source>
        <strain evidence="11 12">N19</strain>
    </source>
</reference>
<proteinExistence type="inferred from homology"/>
<dbReference type="PROSITE" id="PS51257">
    <property type="entry name" value="PROKAR_LIPOPROTEIN"/>
    <property type="match status" value="1"/>
</dbReference>
<gene>
    <name evidence="11" type="ORF">BJF95_01325</name>
</gene>
<keyword evidence="12" id="KW-1185">Reference proteome</keyword>
<evidence type="ECO:0000256" key="1">
    <source>
        <dbReference type="ARBA" id="ARBA00004459"/>
    </source>
</evidence>
<evidence type="ECO:0000256" key="7">
    <source>
        <dbReference type="ARBA" id="ARBA00023288"/>
    </source>
</evidence>
<dbReference type="STRING" id="1867956.BJF95_01325"/>
<evidence type="ECO:0000256" key="5">
    <source>
        <dbReference type="ARBA" id="ARBA00023139"/>
    </source>
</evidence>
<dbReference type="SUPFAM" id="SSF50882">
    <property type="entry name" value="beta-Barrel protease inhibitors"/>
    <property type="match status" value="1"/>
</dbReference>
<comment type="caution">
    <text evidence="11">The sequence shown here is derived from an EMBL/GenBank/DDBJ whole genome shotgun (WGS) entry which is preliminary data.</text>
</comment>
<feature type="region of interest" description="Disordered" evidence="9">
    <location>
        <begin position="26"/>
        <end position="72"/>
    </location>
</feature>
<keyword evidence="7" id="KW-0449">Lipoprotein</keyword>
<dbReference type="GO" id="GO:0009279">
    <property type="term" value="C:cell outer membrane"/>
    <property type="evidence" value="ECO:0007669"/>
    <property type="project" value="UniProtKB-SubCell"/>
</dbReference>
<dbReference type="InterPro" id="IPR016085">
    <property type="entry name" value="Protease_inh_B-barrel_dom"/>
</dbReference>
<dbReference type="InterPro" id="IPR010571">
    <property type="entry name" value="OM_lipoprot_Omp19_bac"/>
</dbReference>
<evidence type="ECO:0000256" key="8">
    <source>
        <dbReference type="PIRNR" id="PIRNR034005"/>
    </source>
</evidence>
<evidence type="ECO:0000256" key="6">
    <source>
        <dbReference type="ARBA" id="ARBA00023237"/>
    </source>
</evidence>
<dbReference type="Proteomes" id="UP000186894">
    <property type="component" value="Unassembled WGS sequence"/>
</dbReference>
<comment type="subcellular location">
    <subcellularLocation>
        <location evidence="1">Cell outer membrane</location>
        <topology evidence="1">Lipid-anchor</topology>
    </subcellularLocation>
</comment>
<keyword evidence="6 8" id="KW-0998">Cell outer membrane</keyword>
<keyword evidence="5" id="KW-0564">Palmitate</keyword>
<keyword evidence="3" id="KW-0732">Signal</keyword>
<dbReference type="EMBL" id="MKIM01000031">
    <property type="protein sequence ID" value="OLP42788.1"/>
    <property type="molecule type" value="Genomic_DNA"/>
</dbReference>
<organism evidence="11 12">
    <name type="scientific">Rhizobium oryziradicis</name>
    <dbReference type="NCBI Taxonomy" id="1867956"/>
    <lineage>
        <taxon>Bacteria</taxon>
        <taxon>Pseudomonadati</taxon>
        <taxon>Pseudomonadota</taxon>
        <taxon>Alphaproteobacteria</taxon>
        <taxon>Hyphomicrobiales</taxon>
        <taxon>Rhizobiaceae</taxon>
        <taxon>Rhizobium/Agrobacterium group</taxon>
        <taxon>Rhizobium</taxon>
    </lineage>
</organism>
<evidence type="ECO:0000256" key="4">
    <source>
        <dbReference type="ARBA" id="ARBA00023136"/>
    </source>
</evidence>
<dbReference type="Pfam" id="PF02974">
    <property type="entry name" value="Inh"/>
    <property type="match status" value="1"/>
</dbReference>
<feature type="domain" description="Alkaline proteinase inhibitor/ Outer membrane lipoprotein Omp19" evidence="10">
    <location>
        <begin position="81"/>
        <end position="171"/>
    </location>
</feature>
<accession>A0A1Q8ZLQ2</accession>
<evidence type="ECO:0000256" key="9">
    <source>
        <dbReference type="SAM" id="MobiDB-lite"/>
    </source>
</evidence>
<dbReference type="PIRSF" id="PIRSF034005">
    <property type="entry name" value="OM_lipoprot_Omp19_bac"/>
    <property type="match status" value="1"/>
</dbReference>
<evidence type="ECO:0000256" key="2">
    <source>
        <dbReference type="ARBA" id="ARBA00007138"/>
    </source>
</evidence>
<dbReference type="GO" id="GO:0004866">
    <property type="term" value="F:endopeptidase inhibitor activity"/>
    <property type="evidence" value="ECO:0007669"/>
    <property type="project" value="InterPro"/>
</dbReference>
<dbReference type="OrthoDB" id="7677911at2"/>
<dbReference type="InterPro" id="IPR021140">
    <property type="entry name" value="Inh/Omp19"/>
</dbReference>
<dbReference type="RefSeq" id="WP_075641485.1">
    <property type="nucleotide sequence ID" value="NZ_MKIM01000031.1"/>
</dbReference>
<feature type="compositionally biased region" description="Polar residues" evidence="9">
    <location>
        <begin position="26"/>
        <end position="46"/>
    </location>
</feature>
<evidence type="ECO:0000313" key="12">
    <source>
        <dbReference type="Proteomes" id="UP000186894"/>
    </source>
</evidence>
<dbReference type="Gene3D" id="2.40.128.10">
    <property type="match status" value="1"/>
</dbReference>
<name>A0A1Q8ZLQ2_9HYPH</name>
<protein>
    <recommendedName>
        <fullName evidence="8">Outer membrane lipoprotein omp19</fullName>
    </recommendedName>
</protein>